<organism evidence="1 2">
    <name type="scientific">Prauserella sediminis</name>
    <dbReference type="NCBI Taxonomy" id="577680"/>
    <lineage>
        <taxon>Bacteria</taxon>
        <taxon>Bacillati</taxon>
        <taxon>Actinomycetota</taxon>
        <taxon>Actinomycetes</taxon>
        <taxon>Pseudonocardiales</taxon>
        <taxon>Pseudonocardiaceae</taxon>
        <taxon>Prauserella</taxon>
        <taxon>Prauserella salsuginis group</taxon>
    </lineage>
</organism>
<keyword evidence="2" id="KW-1185">Reference proteome</keyword>
<protein>
    <submittedName>
        <fullName evidence="1">Uncharacterized protein</fullName>
    </submittedName>
</protein>
<comment type="caution">
    <text evidence="1">The sequence shown here is derived from an EMBL/GenBank/DDBJ whole genome shotgun (WGS) entry which is preliminary data.</text>
</comment>
<sequence>MSRTPPPMILSTPDLLLCPLCLDTPIGDGYVELCPSCDATWQSGTDGPGQWVEHDAPQCRSTIQPHRHRVDMPSLSWRCALADGHDEWHRTSQVPGLEWNDDHHAHTYLPGLPTIDCATGDPCECDADIPAEL</sequence>
<dbReference type="EMBL" id="JACIBS010000020">
    <property type="protein sequence ID" value="MBB3666374.1"/>
    <property type="molecule type" value="Genomic_DNA"/>
</dbReference>
<accession>A0A839XYE0</accession>
<gene>
    <name evidence="1" type="ORF">FB384_005336</name>
</gene>
<evidence type="ECO:0000313" key="2">
    <source>
        <dbReference type="Proteomes" id="UP000564573"/>
    </source>
</evidence>
<proteinExistence type="predicted"/>
<evidence type="ECO:0000313" key="1">
    <source>
        <dbReference type="EMBL" id="MBB3666374.1"/>
    </source>
</evidence>
<dbReference type="Proteomes" id="UP000564573">
    <property type="component" value="Unassembled WGS sequence"/>
</dbReference>
<reference evidence="1 2" key="1">
    <citation type="submission" date="2020-08" db="EMBL/GenBank/DDBJ databases">
        <title>Sequencing the genomes of 1000 actinobacteria strains.</title>
        <authorList>
            <person name="Klenk H.-P."/>
        </authorList>
    </citation>
    <scope>NUCLEOTIDE SEQUENCE [LARGE SCALE GENOMIC DNA]</scope>
    <source>
        <strain evidence="1 2">DSM 45267</strain>
    </source>
</reference>
<dbReference type="AlphaFoldDB" id="A0A839XYE0"/>
<dbReference type="RefSeq" id="WP_183787540.1">
    <property type="nucleotide sequence ID" value="NZ_JACIBS010000020.1"/>
</dbReference>
<name>A0A839XYE0_9PSEU</name>